<name>A0AAX3ZZW9_RHOER</name>
<keyword evidence="1" id="KW-0614">Plasmid</keyword>
<dbReference type="EMBL" id="CP133191">
    <property type="protein sequence ID" value="WMN03082.1"/>
    <property type="molecule type" value="Genomic_DNA"/>
</dbReference>
<sequence length="54" mass="5694">MQQGDHVRIGTEGVSVFTIVSVDEDAHSAIIESTADAPGKYPFPAKLDNLAPVV</sequence>
<accession>A0AAX3ZZW9</accession>
<dbReference type="AlphaFoldDB" id="A0AAX3ZZW9"/>
<gene>
    <name evidence="1" type="ORF">QIE55_32250</name>
</gene>
<dbReference type="RefSeq" id="WP_308372606.1">
    <property type="nucleotide sequence ID" value="NZ_CP133191.1"/>
</dbReference>
<evidence type="ECO:0000313" key="2">
    <source>
        <dbReference type="Proteomes" id="UP001230933"/>
    </source>
</evidence>
<organism evidence="1 2">
    <name type="scientific">Rhodococcus erythropolis</name>
    <name type="common">Arthrobacter picolinophilus</name>
    <dbReference type="NCBI Taxonomy" id="1833"/>
    <lineage>
        <taxon>Bacteria</taxon>
        <taxon>Bacillati</taxon>
        <taxon>Actinomycetota</taxon>
        <taxon>Actinomycetes</taxon>
        <taxon>Mycobacteriales</taxon>
        <taxon>Nocardiaceae</taxon>
        <taxon>Rhodococcus</taxon>
        <taxon>Rhodococcus erythropolis group</taxon>
    </lineage>
</organism>
<dbReference type="Proteomes" id="UP001230933">
    <property type="component" value="Plasmid pMGMM8_1"/>
</dbReference>
<reference evidence="1" key="1">
    <citation type="submission" date="2023-08" db="EMBL/GenBank/DDBJ databases">
        <title>Isolation and Characterization of Rhodococcus erythropolis MGMM8.</title>
        <authorList>
            <person name="Diabankana R.G.C."/>
            <person name="Afordoanyi D.M."/>
            <person name="Validov S.Z."/>
        </authorList>
    </citation>
    <scope>NUCLEOTIDE SEQUENCE</scope>
    <source>
        <strain evidence="1">MGMM8</strain>
        <plasmid evidence="1">pMGMM8_1</plasmid>
    </source>
</reference>
<evidence type="ECO:0000313" key="1">
    <source>
        <dbReference type="EMBL" id="WMN03082.1"/>
    </source>
</evidence>
<protein>
    <submittedName>
        <fullName evidence="1">Uncharacterized protein</fullName>
    </submittedName>
</protein>
<proteinExistence type="predicted"/>
<geneLocation type="plasmid" evidence="1 2">
    <name>pMGMM8_1</name>
</geneLocation>